<reference evidence="2 3" key="2">
    <citation type="submission" date="2018-11" db="EMBL/GenBank/DDBJ databases">
        <authorList>
            <consortium name="Pathogen Informatics"/>
        </authorList>
    </citation>
    <scope>NUCLEOTIDE SEQUENCE [LARGE SCALE GENOMIC DNA]</scope>
    <source>
        <strain evidence="2 3">MHpl1</strain>
    </source>
</reference>
<sequence>MMSATAKDTSIFQLLSKTFHNRASQMVVTPTTTEKQQQSLSSSQDSHNTSCSSQAFHETGSDWGSREHFLRLAHVFHTNNY</sequence>
<gene>
    <name evidence="2" type="ORF">HPLM_LOCUS19143</name>
</gene>
<feature type="region of interest" description="Disordered" evidence="1">
    <location>
        <begin position="26"/>
        <end position="61"/>
    </location>
</feature>
<name>A0A0N4X455_HAEPC</name>
<dbReference type="AlphaFoldDB" id="A0A0N4X455"/>
<dbReference type="OrthoDB" id="5839462at2759"/>
<protein>
    <submittedName>
        <fullName evidence="4">Ovule protein</fullName>
    </submittedName>
</protein>
<accession>A0A0N4X455</accession>
<proteinExistence type="predicted"/>
<evidence type="ECO:0000256" key="1">
    <source>
        <dbReference type="SAM" id="MobiDB-lite"/>
    </source>
</evidence>
<dbReference type="WBParaSite" id="HPLM_0001914701-mRNA-1">
    <property type="protein sequence ID" value="HPLM_0001914701-mRNA-1"/>
    <property type="gene ID" value="HPLM_0001914701"/>
</dbReference>
<dbReference type="EMBL" id="UZAF01021075">
    <property type="protein sequence ID" value="VDO75355.1"/>
    <property type="molecule type" value="Genomic_DNA"/>
</dbReference>
<organism evidence="4">
    <name type="scientific">Haemonchus placei</name>
    <name type="common">Barber's pole worm</name>
    <dbReference type="NCBI Taxonomy" id="6290"/>
    <lineage>
        <taxon>Eukaryota</taxon>
        <taxon>Metazoa</taxon>
        <taxon>Ecdysozoa</taxon>
        <taxon>Nematoda</taxon>
        <taxon>Chromadorea</taxon>
        <taxon>Rhabditida</taxon>
        <taxon>Rhabditina</taxon>
        <taxon>Rhabditomorpha</taxon>
        <taxon>Strongyloidea</taxon>
        <taxon>Trichostrongylidae</taxon>
        <taxon>Haemonchus</taxon>
    </lineage>
</organism>
<feature type="compositionally biased region" description="Low complexity" evidence="1">
    <location>
        <begin position="31"/>
        <end position="50"/>
    </location>
</feature>
<evidence type="ECO:0000313" key="3">
    <source>
        <dbReference type="Proteomes" id="UP000268014"/>
    </source>
</evidence>
<evidence type="ECO:0000313" key="4">
    <source>
        <dbReference type="WBParaSite" id="HPLM_0001914701-mRNA-1"/>
    </source>
</evidence>
<reference evidence="4" key="1">
    <citation type="submission" date="2017-02" db="UniProtKB">
        <authorList>
            <consortium name="WormBaseParasite"/>
        </authorList>
    </citation>
    <scope>IDENTIFICATION</scope>
</reference>
<dbReference type="Proteomes" id="UP000268014">
    <property type="component" value="Unassembled WGS sequence"/>
</dbReference>
<evidence type="ECO:0000313" key="2">
    <source>
        <dbReference type="EMBL" id="VDO75355.1"/>
    </source>
</evidence>
<dbReference type="OMA" id="HETGSDW"/>
<keyword evidence="3" id="KW-1185">Reference proteome</keyword>